<dbReference type="EC" id="3.6.3.31" evidence="8"/>
<gene>
    <name evidence="8" type="primary">potA_3</name>
    <name evidence="7" type="ORF">BV133_1679</name>
    <name evidence="8" type="ORF">BVIRIDIS_24440</name>
</gene>
<dbReference type="SMART" id="SM00382">
    <property type="entry name" value="AAA"/>
    <property type="match status" value="1"/>
</dbReference>
<evidence type="ECO:0000256" key="2">
    <source>
        <dbReference type="ARBA" id="ARBA00022448"/>
    </source>
</evidence>
<dbReference type="GO" id="GO:0005524">
    <property type="term" value="F:ATP binding"/>
    <property type="evidence" value="ECO:0007669"/>
    <property type="project" value="UniProtKB-KW"/>
</dbReference>
<dbReference type="KEGG" id="bvr:BVIR_3000"/>
<dbReference type="InterPro" id="IPR003593">
    <property type="entry name" value="AAA+_ATPase"/>
</dbReference>
<keyword evidence="9" id="KW-1185">Reference proteome</keyword>
<feature type="region of interest" description="Disordered" evidence="5">
    <location>
        <begin position="280"/>
        <end position="304"/>
    </location>
</feature>
<dbReference type="EMBL" id="AP014854">
    <property type="protein sequence ID" value="BAR99272.1"/>
    <property type="molecule type" value="Genomic_DNA"/>
</dbReference>
<dbReference type="GO" id="GO:0022857">
    <property type="term" value="F:transmembrane transporter activity"/>
    <property type="evidence" value="ECO:0007669"/>
    <property type="project" value="InterPro"/>
</dbReference>
<dbReference type="EMBL" id="LN907867">
    <property type="protein sequence ID" value="CUU43423.1"/>
    <property type="molecule type" value="Genomic_DNA"/>
</dbReference>
<dbReference type="InterPro" id="IPR003439">
    <property type="entry name" value="ABC_transporter-like_ATP-bd"/>
</dbReference>
<reference evidence="9" key="3">
    <citation type="journal article" date="2016" name="Genome Announc.">
        <title>Revised genome sequence of the purple photosynthetic bacterium Blastochloris viridis.</title>
        <authorList>
            <person name="Liu L.N."/>
            <person name="Faulkner M."/>
            <person name="Liu X."/>
            <person name="Huang F."/>
            <person name="Darby A.C."/>
            <person name="Hall N."/>
        </authorList>
    </citation>
    <scope>NUCLEOTIDE SEQUENCE [LARGE SCALE GENOMIC DNA]</scope>
    <source>
        <strain evidence="9">ATCC 19567 / DSM 133 / F</strain>
    </source>
</reference>
<keyword evidence="3" id="KW-0547">Nucleotide-binding</keyword>
<sequence>MSAVDSPTKPILQLVGVRKTFGDFTAVDRIDLDVREGEFLTIVGPSGSGKTTLLRMLAGLDRPTEGWITLNGENLNDVPPNRRPTCLVFQSLALFPHKSVGENIEFPLKVKGVSRAERKRRALELMGVVRLPEAYYGKNVMKCSGGEKQRVAIARALAYDPAVLFFDEPLSAIDYKLKKVLEKELKDLHKETGKTFIYITHSLEEAMVMSDRIGVMRAGRLVQVGTPEQIYAHPVDRFVSEFVGEVNVFNVERDAPGTAWHGVDTPGTFKVTEPPLLEVEDPAPPVAAATTGEGEEAPPPPKPKRMIVQNAVQLVVRPEYMRFVTEGERVDNRLQGTVYNEYSLGSRVQYQVRCGKRVILVELPRSKAPPASVDRTVTVGWDAADAIVVRA</sequence>
<evidence type="ECO:0000256" key="3">
    <source>
        <dbReference type="ARBA" id="ARBA00022741"/>
    </source>
</evidence>
<evidence type="ECO:0000256" key="1">
    <source>
        <dbReference type="ARBA" id="ARBA00005417"/>
    </source>
</evidence>
<organism evidence="8 9">
    <name type="scientific">Blastochloris viridis</name>
    <name type="common">Rhodopseudomonas viridis</name>
    <dbReference type="NCBI Taxonomy" id="1079"/>
    <lineage>
        <taxon>Bacteria</taxon>
        <taxon>Pseudomonadati</taxon>
        <taxon>Pseudomonadota</taxon>
        <taxon>Alphaproteobacteria</taxon>
        <taxon>Hyphomicrobiales</taxon>
        <taxon>Blastochloridaceae</taxon>
        <taxon>Blastochloris</taxon>
    </lineage>
</organism>
<evidence type="ECO:0000313" key="7">
    <source>
        <dbReference type="EMBL" id="BAR99272.1"/>
    </source>
</evidence>
<dbReference type="OrthoDB" id="9802264at2"/>
<proteinExistence type="inferred from homology"/>
<dbReference type="FunFam" id="3.40.50.300:FF:000425">
    <property type="entry name" value="Probable ABC transporter, ATP-binding subunit"/>
    <property type="match status" value="1"/>
</dbReference>
<protein>
    <submittedName>
        <fullName evidence="7">Putrescine transport ATP-binding protein PotA</fullName>
    </submittedName>
    <submittedName>
        <fullName evidence="8">Spermidine/putrescine import ATP-binding proteinPotA</fullName>
        <ecNumber evidence="8">3.6.3.31</ecNumber>
    </submittedName>
</protein>
<dbReference type="Pfam" id="PF00005">
    <property type="entry name" value="ABC_tran"/>
    <property type="match status" value="1"/>
</dbReference>
<evidence type="ECO:0000256" key="4">
    <source>
        <dbReference type="ARBA" id="ARBA00022840"/>
    </source>
</evidence>
<dbReference type="Gene3D" id="2.40.50.100">
    <property type="match status" value="1"/>
</dbReference>
<dbReference type="PATRIC" id="fig|1079.6.peg.3152"/>
<dbReference type="GO" id="GO:0016887">
    <property type="term" value="F:ATP hydrolysis activity"/>
    <property type="evidence" value="ECO:0007669"/>
    <property type="project" value="InterPro"/>
</dbReference>
<keyword evidence="8" id="KW-0378">Hydrolase</keyword>
<keyword evidence="2" id="KW-0813">Transport</keyword>
<dbReference type="STRING" id="1079.BVIR_3000"/>
<dbReference type="SUPFAM" id="SSF52540">
    <property type="entry name" value="P-loop containing nucleoside triphosphate hydrolases"/>
    <property type="match status" value="1"/>
</dbReference>
<keyword evidence="4 8" id="KW-0067">ATP-binding</keyword>
<dbReference type="Gene3D" id="3.40.50.300">
    <property type="entry name" value="P-loop containing nucleotide triphosphate hydrolases"/>
    <property type="match status" value="1"/>
</dbReference>
<dbReference type="GO" id="GO:0015697">
    <property type="term" value="P:quaternary ammonium group transport"/>
    <property type="evidence" value="ECO:0007669"/>
    <property type="project" value="UniProtKB-ARBA"/>
</dbReference>
<feature type="domain" description="ABC transporter" evidence="6">
    <location>
        <begin position="12"/>
        <end position="243"/>
    </location>
</feature>
<dbReference type="AlphaFoldDB" id="A0A0H5BAI4"/>
<reference evidence="8" key="2">
    <citation type="submission" date="2015-11" db="EMBL/GenBank/DDBJ databases">
        <authorList>
            <person name="Zhang Y."/>
            <person name="Guo Z."/>
        </authorList>
    </citation>
    <scope>NUCLEOTIDE SEQUENCE</scope>
    <source>
        <strain evidence="8">1</strain>
    </source>
</reference>
<dbReference type="InterPro" id="IPR008995">
    <property type="entry name" value="Mo/tungstate-bd_C_term_dom"/>
</dbReference>
<dbReference type="SUPFAM" id="SSF50331">
    <property type="entry name" value="MOP-like"/>
    <property type="match status" value="1"/>
</dbReference>
<dbReference type="InterPro" id="IPR027417">
    <property type="entry name" value="P-loop_NTPase"/>
</dbReference>
<dbReference type="InterPro" id="IPR017871">
    <property type="entry name" value="ABC_transporter-like_CS"/>
</dbReference>
<evidence type="ECO:0000313" key="9">
    <source>
        <dbReference type="Proteomes" id="UP000065734"/>
    </source>
</evidence>
<dbReference type="PROSITE" id="PS00211">
    <property type="entry name" value="ABC_TRANSPORTER_1"/>
    <property type="match status" value="1"/>
</dbReference>
<evidence type="ECO:0000259" key="6">
    <source>
        <dbReference type="PROSITE" id="PS50893"/>
    </source>
</evidence>
<dbReference type="GO" id="GO:0043190">
    <property type="term" value="C:ATP-binding cassette (ABC) transporter complex"/>
    <property type="evidence" value="ECO:0007669"/>
    <property type="project" value="InterPro"/>
</dbReference>
<name>A0A0H5BAI4_BLAVI</name>
<dbReference type="InterPro" id="IPR050093">
    <property type="entry name" value="ABC_SmlMolc_Importer"/>
</dbReference>
<comment type="similarity">
    <text evidence="1">Belongs to the ABC transporter superfamily.</text>
</comment>
<dbReference type="PANTHER" id="PTHR42781">
    <property type="entry name" value="SPERMIDINE/PUTRESCINE IMPORT ATP-BINDING PROTEIN POTA"/>
    <property type="match status" value="1"/>
</dbReference>
<dbReference type="PANTHER" id="PTHR42781:SF4">
    <property type="entry name" value="SPERMIDINE_PUTRESCINE IMPORT ATP-BINDING PROTEIN POTA"/>
    <property type="match status" value="1"/>
</dbReference>
<reference evidence="7" key="1">
    <citation type="journal article" date="2015" name="Genome Announc.">
        <title>Complete Genome Sequence of the Bacteriochlorophyll b-Producing Photosynthetic Bacterium Blastochloris viridis.</title>
        <authorList>
            <person name="Tsukatani Y."/>
            <person name="Hirose Y."/>
            <person name="Harada J."/>
            <person name="Misawa N."/>
            <person name="Mori K."/>
            <person name="Inoue K."/>
            <person name="Tamiaki H."/>
        </authorList>
    </citation>
    <scope>NUCLEOTIDE SEQUENCE [LARGE SCALE GENOMIC DNA]</scope>
    <source>
        <strain evidence="7">DSM 133</strain>
    </source>
</reference>
<dbReference type="InterPro" id="IPR013611">
    <property type="entry name" value="Transp-assoc_OB_typ2"/>
</dbReference>
<dbReference type="Proteomes" id="UP000065734">
    <property type="component" value="Chromosome I"/>
</dbReference>
<dbReference type="PROSITE" id="PS50893">
    <property type="entry name" value="ABC_TRANSPORTER_2"/>
    <property type="match status" value="1"/>
</dbReference>
<evidence type="ECO:0000256" key="5">
    <source>
        <dbReference type="SAM" id="MobiDB-lite"/>
    </source>
</evidence>
<evidence type="ECO:0000313" key="8">
    <source>
        <dbReference type="EMBL" id="CUU43423.1"/>
    </source>
</evidence>
<accession>A0A0H5BAI4</accession>
<dbReference type="Pfam" id="PF08402">
    <property type="entry name" value="TOBE_2"/>
    <property type="match status" value="1"/>
</dbReference>
<dbReference type="RefSeq" id="WP_055038299.1">
    <property type="nucleotide sequence ID" value="NZ_AP014854.2"/>
</dbReference>